<comment type="caution">
    <text evidence="2">The sequence shown here is derived from an EMBL/GenBank/DDBJ whole genome shotgun (WGS) entry which is preliminary data.</text>
</comment>
<dbReference type="AlphaFoldDB" id="A0AAD8I9F0"/>
<evidence type="ECO:0000256" key="1">
    <source>
        <dbReference type="SAM" id="MobiDB-lite"/>
    </source>
</evidence>
<dbReference type="EMBL" id="JAUIZM010000006">
    <property type="protein sequence ID" value="KAK1380921.1"/>
    <property type="molecule type" value="Genomic_DNA"/>
</dbReference>
<name>A0AAD8I9F0_9APIA</name>
<dbReference type="PANTHER" id="PTHR34956">
    <property type="entry name" value="OS05G0397300 PROTEIN"/>
    <property type="match status" value="1"/>
</dbReference>
<reference evidence="2" key="1">
    <citation type="submission" date="2023-02" db="EMBL/GenBank/DDBJ databases">
        <title>Genome of toxic invasive species Heracleum sosnowskyi carries increased number of genes despite the absence of recent whole-genome duplications.</title>
        <authorList>
            <person name="Schelkunov M."/>
            <person name="Shtratnikova V."/>
            <person name="Makarenko M."/>
            <person name="Klepikova A."/>
            <person name="Omelchenko D."/>
            <person name="Novikova G."/>
            <person name="Obukhova E."/>
            <person name="Bogdanov V."/>
            <person name="Penin A."/>
            <person name="Logacheva M."/>
        </authorList>
    </citation>
    <scope>NUCLEOTIDE SEQUENCE</scope>
    <source>
        <strain evidence="2">Hsosn_3</strain>
        <tissue evidence="2">Leaf</tissue>
    </source>
</reference>
<organism evidence="2 3">
    <name type="scientific">Heracleum sosnowskyi</name>
    <dbReference type="NCBI Taxonomy" id="360622"/>
    <lineage>
        <taxon>Eukaryota</taxon>
        <taxon>Viridiplantae</taxon>
        <taxon>Streptophyta</taxon>
        <taxon>Embryophyta</taxon>
        <taxon>Tracheophyta</taxon>
        <taxon>Spermatophyta</taxon>
        <taxon>Magnoliopsida</taxon>
        <taxon>eudicotyledons</taxon>
        <taxon>Gunneridae</taxon>
        <taxon>Pentapetalae</taxon>
        <taxon>asterids</taxon>
        <taxon>campanulids</taxon>
        <taxon>Apiales</taxon>
        <taxon>Apiaceae</taxon>
        <taxon>Apioideae</taxon>
        <taxon>apioid superclade</taxon>
        <taxon>Tordylieae</taxon>
        <taxon>Tordyliinae</taxon>
        <taxon>Heracleum</taxon>
    </lineage>
</organism>
<evidence type="ECO:0000313" key="3">
    <source>
        <dbReference type="Proteomes" id="UP001237642"/>
    </source>
</evidence>
<dbReference type="Proteomes" id="UP001237642">
    <property type="component" value="Unassembled WGS sequence"/>
</dbReference>
<proteinExistence type="predicted"/>
<accession>A0AAD8I9F0</accession>
<dbReference type="PANTHER" id="PTHR34956:SF1">
    <property type="entry name" value="DUF4005 DOMAIN-CONTAINING PROTEIN"/>
    <property type="match status" value="1"/>
</dbReference>
<keyword evidence="3" id="KW-1185">Reference proteome</keyword>
<protein>
    <submittedName>
        <fullName evidence="2">Uncharacterized protein</fullName>
    </submittedName>
</protein>
<feature type="region of interest" description="Disordered" evidence="1">
    <location>
        <begin position="96"/>
        <end position="121"/>
    </location>
</feature>
<reference evidence="2" key="2">
    <citation type="submission" date="2023-05" db="EMBL/GenBank/DDBJ databases">
        <authorList>
            <person name="Schelkunov M.I."/>
        </authorList>
    </citation>
    <scope>NUCLEOTIDE SEQUENCE</scope>
    <source>
        <strain evidence="2">Hsosn_3</strain>
        <tissue evidence="2">Leaf</tissue>
    </source>
</reference>
<sequence length="125" mass="14292">MEVYNSVDHDLDNTDNESGGGGDIIYAELERRILVLINTAGESDSKDLRMKRRANDYSSRRDQKYFDWTETEDPASSVPSTILNLWKSNVNGTGVFIPSNNRNKPRGKKARMGGTRQKQWQIRIK</sequence>
<gene>
    <name evidence="2" type="ORF">POM88_027665</name>
</gene>
<feature type="region of interest" description="Disordered" evidence="1">
    <location>
        <begin position="1"/>
        <end position="21"/>
    </location>
</feature>
<evidence type="ECO:0000313" key="2">
    <source>
        <dbReference type="EMBL" id="KAK1380921.1"/>
    </source>
</evidence>